<proteinExistence type="predicted"/>
<dbReference type="RefSeq" id="WP_085305170.1">
    <property type="nucleotide sequence ID" value="NZ_AP022594.1"/>
</dbReference>
<name>A0A7I7SBZ6_9MYCO</name>
<sequence length="79" mass="8790">MGQYPNDIHPEFPVATAYTADGSVYDYIGNWETAQTYANDGYRVVAHEGDGHLSRDELQALVDRELAATIDCFGEGHRK</sequence>
<evidence type="ECO:0000313" key="1">
    <source>
        <dbReference type="EMBL" id="OSC30598.1"/>
    </source>
</evidence>
<protein>
    <submittedName>
        <fullName evidence="1">Uncharacterized protein</fullName>
    </submittedName>
</protein>
<dbReference type="EMBL" id="NCXO01000048">
    <property type="protein sequence ID" value="OSC30598.1"/>
    <property type="molecule type" value="Genomic_DNA"/>
</dbReference>
<dbReference type="Proteomes" id="UP000193577">
    <property type="component" value="Unassembled WGS sequence"/>
</dbReference>
<evidence type="ECO:0000313" key="2">
    <source>
        <dbReference type="Proteomes" id="UP000193577"/>
    </source>
</evidence>
<comment type="caution">
    <text evidence="1">The sequence shown here is derived from an EMBL/GenBank/DDBJ whole genome shotgun (WGS) entry which is preliminary data.</text>
</comment>
<reference evidence="1 2" key="1">
    <citation type="submission" date="2017-04" db="EMBL/GenBank/DDBJ databases">
        <title>The new phylogeny of genus Mycobacterium.</title>
        <authorList>
            <person name="Tortoli E."/>
            <person name="Trovato A."/>
            <person name="Cirillo D.M."/>
        </authorList>
    </citation>
    <scope>NUCLEOTIDE SEQUENCE [LARGE SCALE GENOMIC DNA]</scope>
    <source>
        <strain evidence="1 2">KCTC 19819</strain>
    </source>
</reference>
<dbReference type="AlphaFoldDB" id="A0A7I7SBZ6"/>
<accession>A0A7I7SBZ6</accession>
<gene>
    <name evidence="1" type="ORF">B8W67_16815</name>
</gene>
<keyword evidence="2" id="KW-1185">Reference proteome</keyword>
<organism evidence="1 2">
    <name type="scientific">Mycolicibacillus koreensis</name>
    <dbReference type="NCBI Taxonomy" id="1069220"/>
    <lineage>
        <taxon>Bacteria</taxon>
        <taxon>Bacillati</taxon>
        <taxon>Actinomycetota</taxon>
        <taxon>Actinomycetes</taxon>
        <taxon>Mycobacteriales</taxon>
        <taxon>Mycobacteriaceae</taxon>
        <taxon>Mycolicibacillus</taxon>
    </lineage>
</organism>
<dbReference type="OrthoDB" id="4762728at2"/>